<dbReference type="SUPFAM" id="SSF55781">
    <property type="entry name" value="GAF domain-like"/>
    <property type="match status" value="1"/>
</dbReference>
<keyword evidence="6" id="KW-0175">Coiled coil</keyword>
<organism evidence="9 10">
    <name type="scientific">Dulcicalothrix desertica PCC 7102</name>
    <dbReference type="NCBI Taxonomy" id="232991"/>
    <lineage>
        <taxon>Bacteria</taxon>
        <taxon>Bacillati</taxon>
        <taxon>Cyanobacteriota</taxon>
        <taxon>Cyanophyceae</taxon>
        <taxon>Nostocales</taxon>
        <taxon>Calotrichaceae</taxon>
        <taxon>Dulcicalothrix</taxon>
    </lineage>
</organism>
<dbReference type="InterPro" id="IPR041664">
    <property type="entry name" value="AAA_16"/>
</dbReference>
<keyword evidence="4 9" id="KW-0808">Transferase</keyword>
<gene>
    <name evidence="9" type="ORF">DSM106972_017240</name>
</gene>
<dbReference type="SMART" id="SM00220">
    <property type="entry name" value="S_TKc"/>
    <property type="match status" value="1"/>
</dbReference>
<dbReference type="SMART" id="SM00065">
    <property type="entry name" value="GAF"/>
    <property type="match status" value="1"/>
</dbReference>
<accession>A0A433VR27</accession>
<dbReference type="InterPro" id="IPR036890">
    <property type="entry name" value="HATPase_C_sf"/>
</dbReference>
<dbReference type="InterPro" id="IPR003594">
    <property type="entry name" value="HATPase_dom"/>
</dbReference>
<dbReference type="PANTHER" id="PTHR43642:SF1">
    <property type="entry name" value="HYBRID SIGNAL TRANSDUCTION HISTIDINE KINASE G"/>
    <property type="match status" value="1"/>
</dbReference>
<dbReference type="InterPro" id="IPR036097">
    <property type="entry name" value="HisK_dim/P_sf"/>
</dbReference>
<dbReference type="PANTHER" id="PTHR43642">
    <property type="entry name" value="HYBRID SIGNAL TRANSDUCTION HISTIDINE KINASE G"/>
    <property type="match status" value="1"/>
</dbReference>
<dbReference type="Gene3D" id="3.40.50.300">
    <property type="entry name" value="P-loop containing nucleotide triphosphate hydrolases"/>
    <property type="match status" value="1"/>
</dbReference>
<dbReference type="CDD" id="cd14014">
    <property type="entry name" value="STKc_PknB_like"/>
    <property type="match status" value="1"/>
</dbReference>
<evidence type="ECO:0000313" key="9">
    <source>
        <dbReference type="EMBL" id="RUT08556.1"/>
    </source>
</evidence>
<dbReference type="Pfam" id="PF00069">
    <property type="entry name" value="Pkinase"/>
    <property type="match status" value="1"/>
</dbReference>
<dbReference type="PRINTS" id="PR00344">
    <property type="entry name" value="BCTRLSENSOR"/>
</dbReference>
<reference evidence="9" key="1">
    <citation type="submission" date="2018-12" db="EMBL/GenBank/DDBJ databases">
        <authorList>
            <person name="Will S."/>
            <person name="Neumann-Schaal M."/>
            <person name="Henke P."/>
        </authorList>
    </citation>
    <scope>NUCLEOTIDE SEQUENCE</scope>
    <source>
        <strain evidence="9">PCC 7102</strain>
    </source>
</reference>
<feature type="domain" description="Histidine kinase" evidence="8">
    <location>
        <begin position="1534"/>
        <end position="1788"/>
    </location>
</feature>
<dbReference type="SUPFAM" id="SSF52540">
    <property type="entry name" value="P-loop containing nucleoside triphosphate hydrolases"/>
    <property type="match status" value="1"/>
</dbReference>
<dbReference type="InterPro" id="IPR053159">
    <property type="entry name" value="Hybrid_Histidine_Kinase"/>
</dbReference>
<dbReference type="SUPFAM" id="SSF55874">
    <property type="entry name" value="ATPase domain of HSP90 chaperone/DNA topoisomerase II/histidine kinase"/>
    <property type="match status" value="1"/>
</dbReference>
<keyword evidence="3" id="KW-0597">Phosphoprotein</keyword>
<dbReference type="GO" id="GO:0004674">
    <property type="term" value="F:protein serine/threonine kinase activity"/>
    <property type="evidence" value="ECO:0007669"/>
    <property type="project" value="UniProtKB-KW"/>
</dbReference>
<dbReference type="Gene3D" id="3.30.565.10">
    <property type="entry name" value="Histidine kinase-like ATPase, C-terminal domain"/>
    <property type="match status" value="1"/>
</dbReference>
<reference evidence="9" key="2">
    <citation type="journal article" date="2019" name="Genome Biol. Evol.">
        <title>Day and night: Metabolic profiles and evolutionary relationships of six axenic non-marine cyanobacteria.</title>
        <authorList>
            <person name="Will S.E."/>
            <person name="Henke P."/>
            <person name="Boedeker C."/>
            <person name="Huang S."/>
            <person name="Brinkmann H."/>
            <person name="Rohde M."/>
            <person name="Jarek M."/>
            <person name="Friedl T."/>
            <person name="Seufert S."/>
            <person name="Schumacher M."/>
            <person name="Overmann J."/>
            <person name="Neumann-Schaal M."/>
            <person name="Petersen J."/>
        </authorList>
    </citation>
    <scope>NUCLEOTIDE SEQUENCE [LARGE SCALE GENOMIC DNA]</scope>
    <source>
        <strain evidence="9">PCC 7102</strain>
    </source>
</reference>
<evidence type="ECO:0000256" key="5">
    <source>
        <dbReference type="ARBA" id="ARBA00023012"/>
    </source>
</evidence>
<dbReference type="Pfam" id="PF01590">
    <property type="entry name" value="GAF"/>
    <property type="match status" value="1"/>
</dbReference>
<keyword evidence="10" id="KW-1185">Reference proteome</keyword>
<dbReference type="EMBL" id="RSCL01000003">
    <property type="protein sequence ID" value="RUT08556.1"/>
    <property type="molecule type" value="Genomic_DNA"/>
</dbReference>
<dbReference type="SUPFAM" id="SSF47384">
    <property type="entry name" value="Homodimeric domain of signal transducing histidine kinase"/>
    <property type="match status" value="1"/>
</dbReference>
<dbReference type="Gene3D" id="3.30.450.40">
    <property type="match status" value="1"/>
</dbReference>
<evidence type="ECO:0000256" key="2">
    <source>
        <dbReference type="ARBA" id="ARBA00012438"/>
    </source>
</evidence>
<protein>
    <recommendedName>
        <fullName evidence="2">histidine kinase</fullName>
        <ecNumber evidence="2">2.7.13.3</ecNumber>
    </recommendedName>
</protein>
<evidence type="ECO:0000259" key="8">
    <source>
        <dbReference type="PROSITE" id="PS50109"/>
    </source>
</evidence>
<dbReference type="Gene3D" id="1.10.510.10">
    <property type="entry name" value="Transferase(Phosphotransferase) domain 1"/>
    <property type="match status" value="1"/>
</dbReference>
<dbReference type="InterPro" id="IPR027417">
    <property type="entry name" value="P-loop_NTPase"/>
</dbReference>
<evidence type="ECO:0000259" key="7">
    <source>
        <dbReference type="PROSITE" id="PS50011"/>
    </source>
</evidence>
<comment type="caution">
    <text evidence="9">The sequence shown here is derived from an EMBL/GenBank/DDBJ whole genome shotgun (WGS) entry which is preliminary data.</text>
</comment>
<feature type="coiled-coil region" evidence="6">
    <location>
        <begin position="1498"/>
        <end position="1525"/>
    </location>
</feature>
<dbReference type="Pfam" id="PF13191">
    <property type="entry name" value="AAA_16"/>
    <property type="match status" value="1"/>
</dbReference>
<dbReference type="InterPro" id="IPR005467">
    <property type="entry name" value="His_kinase_dom"/>
</dbReference>
<name>A0A433VR27_9CYAN</name>
<dbReference type="PROSITE" id="PS00108">
    <property type="entry name" value="PROTEIN_KINASE_ST"/>
    <property type="match status" value="1"/>
</dbReference>
<comment type="catalytic activity">
    <reaction evidence="1">
        <text>ATP + protein L-histidine = ADP + protein N-phospho-L-histidine.</text>
        <dbReference type="EC" id="2.7.13.3"/>
    </reaction>
</comment>
<keyword evidence="5" id="KW-0902">Two-component regulatory system</keyword>
<feature type="domain" description="Protein kinase" evidence="7">
    <location>
        <begin position="13"/>
        <end position="272"/>
    </location>
</feature>
<dbReference type="InterPro" id="IPR029016">
    <property type="entry name" value="GAF-like_dom_sf"/>
</dbReference>
<evidence type="ECO:0000256" key="1">
    <source>
        <dbReference type="ARBA" id="ARBA00000085"/>
    </source>
</evidence>
<dbReference type="InterPro" id="IPR004358">
    <property type="entry name" value="Sig_transdc_His_kin-like_C"/>
</dbReference>
<dbReference type="PROSITE" id="PS50109">
    <property type="entry name" value="HIS_KIN"/>
    <property type="match status" value="1"/>
</dbReference>
<dbReference type="InterPro" id="IPR011009">
    <property type="entry name" value="Kinase-like_dom_sf"/>
</dbReference>
<evidence type="ECO:0000256" key="3">
    <source>
        <dbReference type="ARBA" id="ARBA00022553"/>
    </source>
</evidence>
<dbReference type="Gene3D" id="1.10.287.130">
    <property type="match status" value="1"/>
</dbReference>
<dbReference type="Pfam" id="PF02518">
    <property type="entry name" value="HATPase_c"/>
    <property type="match status" value="1"/>
</dbReference>
<dbReference type="PROSITE" id="PS50011">
    <property type="entry name" value="PROTEIN_KINASE_DOM"/>
    <property type="match status" value="1"/>
</dbReference>
<evidence type="ECO:0000256" key="4">
    <source>
        <dbReference type="ARBA" id="ARBA00022777"/>
    </source>
</evidence>
<dbReference type="SMART" id="SM00387">
    <property type="entry name" value="HATPase_c"/>
    <property type="match status" value="1"/>
</dbReference>
<proteinExistence type="predicted"/>
<dbReference type="EC" id="2.7.13.3" evidence="2"/>
<dbReference type="SUPFAM" id="SSF56112">
    <property type="entry name" value="Protein kinase-like (PK-like)"/>
    <property type="match status" value="1"/>
</dbReference>
<keyword evidence="9" id="KW-0723">Serine/threonine-protein kinase</keyword>
<keyword evidence="4 9" id="KW-0418">Kinase</keyword>
<dbReference type="InterPro" id="IPR000719">
    <property type="entry name" value="Prot_kinase_dom"/>
</dbReference>
<dbReference type="OrthoDB" id="573511at2"/>
<evidence type="ECO:0000256" key="6">
    <source>
        <dbReference type="SAM" id="Coils"/>
    </source>
</evidence>
<dbReference type="GO" id="GO:0000155">
    <property type="term" value="F:phosphorelay sensor kinase activity"/>
    <property type="evidence" value="ECO:0007669"/>
    <property type="project" value="InterPro"/>
</dbReference>
<dbReference type="GO" id="GO:0005524">
    <property type="term" value="F:ATP binding"/>
    <property type="evidence" value="ECO:0007669"/>
    <property type="project" value="InterPro"/>
</dbReference>
<sequence length="1788" mass="200722">MTTAINTPIIPGYQIKEQLYAGSKTIVYRAIREEDSKAVVIKFLASEYPSFNELLQFRNQYIISKNLSSPGIIHPLSLEVYGNSYILVMEDTGGVSLREYIKVTTLSLIEFLALAIQLTDILHNLHHNRVIHKDIKPANILIHPETKQIQLIDFSIASLLPRETQEIKSPNVLEGTLAYISPEQTGRMNRGIDYRSDFYSLGVTFYELLTGELPFISNDAMELVHCHIAQLPESVSDVTEIPRVISEIINKLMAKNAEDRYQSALGLKHDLENCLYQLKDTGKITDFEIGKQDLCELFLIPQKLYGREAEVQMLLDAFERVGKRSNPEMMLVAGFSGIGKTAVVSSVHKPITRSHGYFIKGKFDQFNRNIPLSAFVQALRDLMGQLLSESDAQLFQWQAKILEAVGNNGQVLIDVIPELERVIGKQQGALELSGIAAQNRFNLLFQKFIEVFTTKEHPLVMFLDDLQWADSASLQLIKLLMGDKGNLLLLGAYRDNEVSKAHPFILMREELVKIGVTVNTITLAPLAFSDTNQLVSDTLHCSALSARPLTELIERKTIGNPFFITQFLKLLYEDEHIKFNREQGYWECDIAQINALSVTEDVVDFMAQQLQKLPTETQEILKLAACIGNHFDLKTLAIVSQQSEALTAAVLWKALQEGIILPQSDVYKFYLSFQEVNANTNNIENAGYRFLHDRVQQAAYSLIPDDQKQITHYHIGQLLQQRISPEGIEDYIFEVINQLNYGTSLITEQNERDELAQLNLIACRKAKAATAYQAAREYNSTGLSLLGENAWQRQYQMCLAFHNNLAELATLCGDFEAMEKLIETVIERAQCLLEKVYVYRIKILANVSQNKLTEAIAIAQQLLHQLGVTFPECTPNNIQQSIAETEELIRDLVIEDLVNLPRMMDEEKIAIMQIANSIMPATSISGSPLYPLLVCLSVKLSIQYGNTLVSAYAYVNYGIIACNMKQDVDTGVKFGQLALQIVSELDAKAVKPQVLVVSGLFISHRKAHIKTTLPLLQEGYVTALEVGNQETAGYNAHTFCLNSFWCGQPLASLEQETGAYCNGLIQLNQLTTANWCRIYWQSILNLLGVVEHPSVLSGEVLTEAEFLPLLISSHDFSGLCLFYLYKLMLCYLFGEIESAQNHAVEVRRYLMAASGSVSEPAFYFYDSLTTLASSQQLEETSEVLKRVEQNQTQLSHWAYYAPMNYQHKVDLVEAEKCRVLGRKTEAMELYDQAIEGASYNGYIPEVALANELGAKFYLDCGKEKVAAGYMQEAYYCYARWGAKAKTLDLEKRYPQLLKPILQQRLNLNPLETITTVTRSSNTDSTSISNILDFTSVLKAAQAISSSIEVDVLITTVTQIILENSGALKTALILPEENTWQVRVITCINHDKPQGKTQNILTTESIDTCEYIPKKIINYVKNTQETIVIDNCQTNIPGLIGKYMLKHEPKSVLCIPIINQGHLVGILYLENKITSFVFTKNSLLLINLLSSQAAISLENARLYQQAQQALQDLQQAQLKIIQSEKMSALGNLVAGVAHEMNNPLGFISATLKQAKPTITDITEHLKLYQETSLPNQKIIEHAESIDLDYTLEDLPKMVDAMVMACDRLKNISTSLRTFSRADKDYKVPFNIHEGIDSTILILKHRLKANEQRPAIEVITDYKNFPQIECFPGQLNQVFMNILANAIDALEESNTGRSFEDIIANPNKITIKTFIENNNVKINIADNGKGMSEEVKQKIFDHLFTTKVVGKGTGLGLAIAKQIIEETHAGKLYCNTVLGEGTEFVIMLPL</sequence>
<dbReference type="RefSeq" id="WP_127080344.1">
    <property type="nucleotide sequence ID" value="NZ_RSCL01000003.1"/>
</dbReference>
<evidence type="ECO:0000313" key="10">
    <source>
        <dbReference type="Proteomes" id="UP000271624"/>
    </source>
</evidence>
<dbReference type="CDD" id="cd00082">
    <property type="entry name" value="HisKA"/>
    <property type="match status" value="1"/>
</dbReference>
<dbReference type="Proteomes" id="UP000271624">
    <property type="component" value="Unassembled WGS sequence"/>
</dbReference>
<dbReference type="InterPro" id="IPR008271">
    <property type="entry name" value="Ser/Thr_kinase_AS"/>
</dbReference>
<dbReference type="InterPro" id="IPR003018">
    <property type="entry name" value="GAF"/>
</dbReference>
<dbReference type="InterPro" id="IPR003661">
    <property type="entry name" value="HisK_dim/P_dom"/>
</dbReference>